<protein>
    <submittedName>
        <fullName evidence="1">Uncharacterized protein</fullName>
    </submittedName>
</protein>
<sequence>MAGLQQFYFFPTDFLDTIKHRPSLPLDAKKENAKSHKTVIVLRDSVDKLNDDCKKIKVSSVSLPKRVTPLMKSKKIDI</sequence>
<gene>
    <name evidence="1" type="ORF">QVD17_40327</name>
</gene>
<dbReference type="EMBL" id="JAUHHV010000011">
    <property type="protein sequence ID" value="KAK1408497.1"/>
    <property type="molecule type" value="Genomic_DNA"/>
</dbReference>
<keyword evidence="2" id="KW-1185">Reference proteome</keyword>
<dbReference type="AlphaFoldDB" id="A0AAD8NGW7"/>
<accession>A0AAD8NGW7</accession>
<reference evidence="1" key="1">
    <citation type="journal article" date="2023" name="bioRxiv">
        <title>Improved chromosome-level genome assembly for marigold (Tagetes erecta).</title>
        <authorList>
            <person name="Jiang F."/>
            <person name="Yuan L."/>
            <person name="Wang S."/>
            <person name="Wang H."/>
            <person name="Xu D."/>
            <person name="Wang A."/>
            <person name="Fan W."/>
        </authorList>
    </citation>
    <scope>NUCLEOTIDE SEQUENCE</scope>
    <source>
        <strain evidence="1">WSJ</strain>
        <tissue evidence="1">Leaf</tissue>
    </source>
</reference>
<proteinExistence type="predicted"/>
<comment type="caution">
    <text evidence="1">The sequence shown here is derived from an EMBL/GenBank/DDBJ whole genome shotgun (WGS) entry which is preliminary data.</text>
</comment>
<organism evidence="1 2">
    <name type="scientific">Tagetes erecta</name>
    <name type="common">African marigold</name>
    <dbReference type="NCBI Taxonomy" id="13708"/>
    <lineage>
        <taxon>Eukaryota</taxon>
        <taxon>Viridiplantae</taxon>
        <taxon>Streptophyta</taxon>
        <taxon>Embryophyta</taxon>
        <taxon>Tracheophyta</taxon>
        <taxon>Spermatophyta</taxon>
        <taxon>Magnoliopsida</taxon>
        <taxon>eudicotyledons</taxon>
        <taxon>Gunneridae</taxon>
        <taxon>Pentapetalae</taxon>
        <taxon>asterids</taxon>
        <taxon>campanulids</taxon>
        <taxon>Asterales</taxon>
        <taxon>Asteraceae</taxon>
        <taxon>Asteroideae</taxon>
        <taxon>Heliantheae alliance</taxon>
        <taxon>Tageteae</taxon>
        <taxon>Tagetes</taxon>
    </lineage>
</organism>
<evidence type="ECO:0000313" key="2">
    <source>
        <dbReference type="Proteomes" id="UP001229421"/>
    </source>
</evidence>
<dbReference type="Proteomes" id="UP001229421">
    <property type="component" value="Unassembled WGS sequence"/>
</dbReference>
<name>A0AAD8NGW7_TARER</name>
<evidence type="ECO:0000313" key="1">
    <source>
        <dbReference type="EMBL" id="KAK1408497.1"/>
    </source>
</evidence>